<dbReference type="Proteomes" id="UP001066276">
    <property type="component" value="Chromosome 7"/>
</dbReference>
<name>A0AAV7P7L3_PLEWA</name>
<organism evidence="1 2">
    <name type="scientific">Pleurodeles waltl</name>
    <name type="common">Iberian ribbed newt</name>
    <dbReference type="NCBI Taxonomy" id="8319"/>
    <lineage>
        <taxon>Eukaryota</taxon>
        <taxon>Metazoa</taxon>
        <taxon>Chordata</taxon>
        <taxon>Craniata</taxon>
        <taxon>Vertebrata</taxon>
        <taxon>Euteleostomi</taxon>
        <taxon>Amphibia</taxon>
        <taxon>Batrachia</taxon>
        <taxon>Caudata</taxon>
        <taxon>Salamandroidea</taxon>
        <taxon>Salamandridae</taxon>
        <taxon>Pleurodelinae</taxon>
        <taxon>Pleurodeles</taxon>
    </lineage>
</organism>
<proteinExistence type="predicted"/>
<evidence type="ECO:0000313" key="2">
    <source>
        <dbReference type="Proteomes" id="UP001066276"/>
    </source>
</evidence>
<evidence type="ECO:0000313" key="1">
    <source>
        <dbReference type="EMBL" id="KAJ1123719.1"/>
    </source>
</evidence>
<dbReference type="EMBL" id="JANPWB010000011">
    <property type="protein sequence ID" value="KAJ1123719.1"/>
    <property type="molecule type" value="Genomic_DNA"/>
</dbReference>
<reference evidence="1" key="1">
    <citation type="journal article" date="2022" name="bioRxiv">
        <title>Sequencing and chromosome-scale assembly of the giantPleurodeles waltlgenome.</title>
        <authorList>
            <person name="Brown T."/>
            <person name="Elewa A."/>
            <person name="Iarovenko S."/>
            <person name="Subramanian E."/>
            <person name="Araus A.J."/>
            <person name="Petzold A."/>
            <person name="Susuki M."/>
            <person name="Suzuki K.-i.T."/>
            <person name="Hayashi T."/>
            <person name="Toyoda A."/>
            <person name="Oliveira C."/>
            <person name="Osipova E."/>
            <person name="Leigh N.D."/>
            <person name="Simon A."/>
            <person name="Yun M.H."/>
        </authorList>
    </citation>
    <scope>NUCLEOTIDE SEQUENCE</scope>
    <source>
        <strain evidence="1">20211129_DDA</strain>
        <tissue evidence="1">Liver</tissue>
    </source>
</reference>
<sequence length="67" mass="7403">MYLMGSFFGFAVTENLPTFDIQAKDLSNKLHVRHYAHHVSLRCLSPLFMTAASSEIGAFPDTLVSVA</sequence>
<gene>
    <name evidence="1" type="ORF">NDU88_002187</name>
</gene>
<protein>
    <submittedName>
        <fullName evidence="1">Uncharacterized protein</fullName>
    </submittedName>
</protein>
<comment type="caution">
    <text evidence="1">The sequence shown here is derived from an EMBL/GenBank/DDBJ whole genome shotgun (WGS) entry which is preliminary data.</text>
</comment>
<dbReference type="AlphaFoldDB" id="A0AAV7P7L3"/>
<accession>A0AAV7P7L3</accession>
<keyword evidence="2" id="KW-1185">Reference proteome</keyword>